<keyword evidence="1" id="KW-0812">Transmembrane</keyword>
<dbReference type="EMBL" id="SDGZ01000024">
    <property type="protein sequence ID" value="TYC48102.1"/>
    <property type="molecule type" value="Genomic_DNA"/>
</dbReference>
<comment type="caution">
    <text evidence="2">The sequence shown here is derived from an EMBL/GenBank/DDBJ whole genome shotgun (WGS) entry which is preliminary data.</text>
</comment>
<gene>
    <name evidence="2" type="ORF">ESZ50_10035</name>
</gene>
<dbReference type="OrthoDB" id="2300097at2"/>
<evidence type="ECO:0000256" key="1">
    <source>
        <dbReference type="SAM" id="Phobius"/>
    </source>
</evidence>
<keyword evidence="3" id="KW-1185">Reference proteome</keyword>
<proteinExistence type="predicted"/>
<name>A0A6C2C2T4_9LACO</name>
<accession>A0A6C2C2T4</accession>
<sequence>MIILIMIVFALATFATWAFVKQTTTRIVLGSVLMVLLALSVVGLTLNFSNHFGMEKVSTTKESKVYSASSASPAGMLITQRLGTKADNYVLVYSKTADAKKPTTFGVPDKKHISTAVNERTTYRLTDKTTATAKTVTTRWEWKNDFYRIMFGVGGQGGEIAKRVKTVYVPKTTWVVLTAEQAKQMQASQAAAQSNPTVAAAQQAQMKTAVEAKVAAYMQANPQASQSQIQAATKTATAEVAAQAIKQSLAQ</sequence>
<evidence type="ECO:0000313" key="3">
    <source>
        <dbReference type="Proteomes" id="UP000371977"/>
    </source>
</evidence>
<dbReference type="Pfam" id="PF16069">
    <property type="entry name" value="DUF4811"/>
    <property type="match status" value="1"/>
</dbReference>
<keyword evidence="1" id="KW-0472">Membrane</keyword>
<keyword evidence="1" id="KW-1133">Transmembrane helix</keyword>
<evidence type="ECO:0000313" key="2">
    <source>
        <dbReference type="EMBL" id="TYC48102.1"/>
    </source>
</evidence>
<dbReference type="AlphaFoldDB" id="A0A6C2C2T4"/>
<dbReference type="RefSeq" id="WP_148623589.1">
    <property type="nucleotide sequence ID" value="NZ_SDGZ01000024.1"/>
</dbReference>
<reference evidence="2 3" key="1">
    <citation type="submission" date="2019-01" db="EMBL/GenBank/DDBJ databases">
        <title>Weissella sp. nov., a novel lactic acid bacterium isolated from animal feces.</title>
        <authorList>
            <person name="Wang L.-T."/>
        </authorList>
    </citation>
    <scope>NUCLEOTIDE SEQUENCE [LARGE SCALE GENOMIC DNA]</scope>
    <source>
        <strain evidence="2 3">8H-2</strain>
    </source>
</reference>
<protein>
    <submittedName>
        <fullName evidence="2">DUF4811 domain-containing protein</fullName>
    </submittedName>
</protein>
<organism evidence="2 3">
    <name type="scientific">Weissella muntiaci</name>
    <dbReference type="NCBI Taxonomy" id="2508881"/>
    <lineage>
        <taxon>Bacteria</taxon>
        <taxon>Bacillati</taxon>
        <taxon>Bacillota</taxon>
        <taxon>Bacilli</taxon>
        <taxon>Lactobacillales</taxon>
        <taxon>Lactobacillaceae</taxon>
        <taxon>Weissella</taxon>
    </lineage>
</organism>
<dbReference type="Proteomes" id="UP000371977">
    <property type="component" value="Unassembled WGS sequence"/>
</dbReference>
<dbReference type="InterPro" id="IPR032083">
    <property type="entry name" value="DUF4811"/>
</dbReference>
<feature type="transmembrane region" description="Helical" evidence="1">
    <location>
        <begin position="28"/>
        <end position="48"/>
    </location>
</feature>